<dbReference type="InterPro" id="IPR004154">
    <property type="entry name" value="Anticodon-bd"/>
</dbReference>
<feature type="domain" description="Aminoacyl-transfer RNA synthetases class-II family profile" evidence="9">
    <location>
        <begin position="458"/>
        <end position="801"/>
    </location>
</feature>
<keyword evidence="7 10" id="KW-0030">Aminoacyl-tRNA synthetase</keyword>
<keyword evidence="5" id="KW-0067">ATP-binding</keyword>
<dbReference type="GO" id="GO:0005524">
    <property type="term" value="F:ATP binding"/>
    <property type="evidence" value="ECO:0007669"/>
    <property type="project" value="UniProtKB-KW"/>
</dbReference>
<dbReference type="VEuPathDB" id="PiroplasmaDB:BBOV_IV001190"/>
<reference evidence="10 11" key="1">
    <citation type="journal article" date="2007" name="PLoS Pathog.">
        <title>Genome sequence of Babesia bovis and comparative analysis of apicomplexan hemoprotozoa.</title>
        <authorList>
            <person name="Brayton K.A."/>
            <person name="Lau A.O.T."/>
            <person name="Herndon D.R."/>
            <person name="Hannick L."/>
            <person name="Kappmeyer L.S."/>
            <person name="Berens S.J."/>
            <person name="Bidwell S.L."/>
            <person name="Brown W.C."/>
            <person name="Crabtree J."/>
            <person name="Fadrosh D."/>
            <person name="Feldblum T."/>
            <person name="Forberger H.A."/>
            <person name="Haas B.J."/>
            <person name="Howell J.M."/>
            <person name="Khouri H."/>
            <person name="Koo H."/>
            <person name="Mann D.J."/>
            <person name="Norimine J."/>
            <person name="Paulsen I.T."/>
            <person name="Radune D."/>
            <person name="Ren Q."/>
            <person name="Smith R.K. Jr."/>
            <person name="Suarez C.E."/>
            <person name="White O."/>
            <person name="Wortman J.R."/>
            <person name="Knowles D.P. Jr."/>
            <person name="McElwain T.F."/>
            <person name="Nene V.M."/>
        </authorList>
    </citation>
    <scope>NUCLEOTIDE SEQUENCE [LARGE SCALE GENOMIC DNA]</scope>
    <source>
        <strain evidence="10">T2Bo</strain>
    </source>
</reference>
<proteinExistence type="inferred from homology"/>
<evidence type="ECO:0000256" key="3">
    <source>
        <dbReference type="ARBA" id="ARBA00022598"/>
    </source>
</evidence>
<dbReference type="GO" id="GO:0005739">
    <property type="term" value="C:mitochondrion"/>
    <property type="evidence" value="ECO:0007669"/>
    <property type="project" value="TreeGrafter"/>
</dbReference>
<evidence type="ECO:0000256" key="4">
    <source>
        <dbReference type="ARBA" id="ARBA00022741"/>
    </source>
</evidence>
<dbReference type="Gene3D" id="3.40.50.800">
    <property type="entry name" value="Anticodon-binding domain"/>
    <property type="match status" value="1"/>
</dbReference>
<evidence type="ECO:0000256" key="2">
    <source>
        <dbReference type="ARBA" id="ARBA00012815"/>
    </source>
</evidence>
<dbReference type="RefSeq" id="XP_001609284.1">
    <property type="nucleotide sequence ID" value="XM_001609234.1"/>
</dbReference>
<comment type="caution">
    <text evidence="10">The sequence shown here is derived from an EMBL/GenBank/DDBJ whole genome shotgun (WGS) entry which is preliminary data.</text>
</comment>
<dbReference type="PROSITE" id="PS50862">
    <property type="entry name" value="AA_TRNA_LIGASE_II"/>
    <property type="match status" value="1"/>
</dbReference>
<evidence type="ECO:0000256" key="7">
    <source>
        <dbReference type="ARBA" id="ARBA00023146"/>
    </source>
</evidence>
<dbReference type="SUPFAM" id="SSF52954">
    <property type="entry name" value="Class II aaRS ABD-related"/>
    <property type="match status" value="1"/>
</dbReference>
<dbReference type="GeneID" id="5477503"/>
<dbReference type="InterPro" id="IPR015807">
    <property type="entry name" value="His-tRNA-ligase"/>
</dbReference>
<dbReference type="EMBL" id="AAXT01000004">
    <property type="protein sequence ID" value="EDO05716.1"/>
    <property type="molecule type" value="Genomic_DNA"/>
</dbReference>
<reference evidence="11" key="3">
    <citation type="journal article" date="2021" name="Int. J. Parasitol.">
        <title>Comparative analysis of gene expression between Babesia bovis blood stages and kinetes allowed by improved genome annotation.</title>
        <authorList>
            <person name="Ueti M.W."/>
            <person name="Johnson W.C."/>
            <person name="Kappmeyer L.S."/>
            <person name="Herndon D.R."/>
            <person name="Mousel M.R."/>
            <person name="Reif K.E."/>
            <person name="Taus N.S."/>
            <person name="Ifeonu O.O."/>
            <person name="Silva J.C."/>
            <person name="Suarez C.E."/>
            <person name="Brayton K.A."/>
        </authorList>
    </citation>
    <scope>NUCLEOTIDE SEQUENCE [LARGE SCALE GENOMIC DNA]</scope>
</reference>
<dbReference type="InterPro" id="IPR041715">
    <property type="entry name" value="HisRS-like_core"/>
</dbReference>
<evidence type="ECO:0000256" key="1">
    <source>
        <dbReference type="ARBA" id="ARBA00008226"/>
    </source>
</evidence>
<dbReference type="InterPro" id="IPR036621">
    <property type="entry name" value="Anticodon-bd_dom_sf"/>
</dbReference>
<evidence type="ECO:0000313" key="11">
    <source>
        <dbReference type="Proteomes" id="UP000002173"/>
    </source>
</evidence>
<dbReference type="GO" id="GO:0005829">
    <property type="term" value="C:cytosol"/>
    <property type="evidence" value="ECO:0007669"/>
    <property type="project" value="TreeGrafter"/>
</dbReference>
<evidence type="ECO:0000259" key="9">
    <source>
        <dbReference type="PROSITE" id="PS50862"/>
    </source>
</evidence>
<accession>A7AV90</accession>
<dbReference type="HAMAP" id="MF_00127">
    <property type="entry name" value="His_tRNA_synth"/>
    <property type="match status" value="1"/>
</dbReference>
<keyword evidence="4" id="KW-0547">Nucleotide-binding</keyword>
<dbReference type="EC" id="6.1.1.21" evidence="2"/>
<dbReference type="FunFam" id="3.40.50.800:FF:000012">
    <property type="entry name" value="Histidine--tRNA ligase, cytoplasmic"/>
    <property type="match status" value="1"/>
</dbReference>
<dbReference type="GO" id="GO:0004821">
    <property type="term" value="F:histidine-tRNA ligase activity"/>
    <property type="evidence" value="ECO:0007669"/>
    <property type="project" value="UniProtKB-EC"/>
</dbReference>
<evidence type="ECO:0000256" key="5">
    <source>
        <dbReference type="ARBA" id="ARBA00022840"/>
    </source>
</evidence>
<dbReference type="PANTHER" id="PTHR11476:SF7">
    <property type="entry name" value="HISTIDINE--TRNA LIGASE"/>
    <property type="match status" value="1"/>
</dbReference>
<dbReference type="InterPro" id="IPR045864">
    <property type="entry name" value="aa-tRNA-synth_II/BPL/LPL"/>
</dbReference>
<comment type="similarity">
    <text evidence="1">Belongs to the class-II aminoacyl-tRNA synthetase family.</text>
</comment>
<dbReference type="Pfam" id="PF03129">
    <property type="entry name" value="HGTP_anticodon"/>
    <property type="match status" value="1"/>
</dbReference>
<protein>
    <recommendedName>
        <fullName evidence="2">histidine--tRNA ligase</fullName>
        <ecNumber evidence="2">6.1.1.21</ecNumber>
    </recommendedName>
</protein>
<gene>
    <name evidence="10" type="ORF">BBOV_IV001190</name>
</gene>
<dbReference type="InterPro" id="IPR033656">
    <property type="entry name" value="HisRS_anticodon"/>
</dbReference>
<evidence type="ECO:0000256" key="8">
    <source>
        <dbReference type="ARBA" id="ARBA00047639"/>
    </source>
</evidence>
<dbReference type="eggNOG" id="KOG1936">
    <property type="taxonomic scope" value="Eukaryota"/>
</dbReference>
<dbReference type="Proteomes" id="UP000002173">
    <property type="component" value="Unassembled WGS sequence"/>
</dbReference>
<name>A7AV90_BABBO</name>
<dbReference type="NCBIfam" id="TIGR00442">
    <property type="entry name" value="hisS"/>
    <property type="match status" value="1"/>
</dbReference>
<dbReference type="InterPro" id="IPR006195">
    <property type="entry name" value="aa-tRNA-synth_II"/>
</dbReference>
<dbReference type="CDD" id="cd00859">
    <property type="entry name" value="HisRS_anticodon"/>
    <property type="match status" value="1"/>
</dbReference>
<dbReference type="GO" id="GO:0032543">
    <property type="term" value="P:mitochondrial translation"/>
    <property type="evidence" value="ECO:0007669"/>
    <property type="project" value="TreeGrafter"/>
</dbReference>
<sequence length="913" mass="101060">MAKVVLNAVRVLSMDEICSVALSRRVVVLDPELARSLGITDLTSGSRAPGTCKSSGSFLDRLICCALLHRALRRRFGNSGTLVSKFVNALNSDLLCLDNYGQQPAALNDPRLLWALSKVAEISPYELSDEFIRKVAGSLGITETEYTDLCHGQLDLFARVSFICLILSSFSKFSDCVVGLICESLRIPTACFSSVELQKLPHTVTVCRNLVWLTEDSKLISPSAEVDRDLQLSLSSYIMANGEIAELSKSILRICHEMLVGICSSESNGISFMEHSWSLALDSHIARLHRCMKVLAQCYISFVPLLHRKFNSLLAQAKDSSLDIQVIEDTYLDLLEKLKLSLSGVDNAKSSIEAMGELPSICSDLSLACASLCTTILRLQEILKKSDSTQRKAVLGHGNMGVYDYLLEILGPGVYGIQAYKHLNDSFGIPGILDHATRLNAMLLPQNNQIRKLKVPKGTVDILPDDMLVRSIVMDAVKSIFKQHGACEIDTPVFELRETLMGKYGEDQKLIYDLKDTGGEQLCLRYDLTVPFARFLGTNKIEKMKRFHIGKVYRRDEPQIQRGRLREFVQCDLDYAGSYQLMLADAEVVYILIRILRMLCTSTFVIKIGHRVILDAIMTHCGVPAEMHRTICSSIDKLDKEPWSNVREEMISEKGLAVSAVESLKEFVEIKGPISTVVEYLRNKGLVEASGALDEMLLLNQYLASFGAKDSEISFDLSLARGLDYYTGVIFEAVLTGTSVGSVGAGGRYDGLIGMLSGRQVPSVGMSLGIERIMRVLSQNKVSSDVTDVFVCTVGDATMLPERLRICSLLWDAGIAAEFHYNPRANLKKQLDAATVKRAQVAVVVGMSEISEGTVRIKSLNYEEENIKTESESTERPEDLVIGRTEMVHSIKHILGRQGSRHNQLTKTIIPKI</sequence>
<dbReference type="PANTHER" id="PTHR11476">
    <property type="entry name" value="HISTIDYL-TRNA SYNTHETASE"/>
    <property type="match status" value="1"/>
</dbReference>
<evidence type="ECO:0000313" key="10">
    <source>
        <dbReference type="EMBL" id="EDO05716.1"/>
    </source>
</evidence>
<dbReference type="STRING" id="5865.A7AV90"/>
<dbReference type="SUPFAM" id="SSF55681">
    <property type="entry name" value="Class II aaRS and biotin synthetases"/>
    <property type="match status" value="1"/>
</dbReference>
<dbReference type="CDD" id="cd00773">
    <property type="entry name" value="HisRS-like_core"/>
    <property type="match status" value="1"/>
</dbReference>
<keyword evidence="11" id="KW-1185">Reference proteome</keyword>
<dbReference type="OMA" id="EMHRTIC"/>
<dbReference type="KEGG" id="bbo:BBOV_IV001190"/>
<dbReference type="AlphaFoldDB" id="A7AV90"/>
<dbReference type="InParanoid" id="A7AV90"/>
<comment type="catalytic activity">
    <reaction evidence="8">
        <text>tRNA(His) + L-histidine + ATP = L-histidyl-tRNA(His) + AMP + diphosphate + H(+)</text>
        <dbReference type="Rhea" id="RHEA:17313"/>
        <dbReference type="Rhea" id="RHEA-COMP:9665"/>
        <dbReference type="Rhea" id="RHEA-COMP:9689"/>
        <dbReference type="ChEBI" id="CHEBI:15378"/>
        <dbReference type="ChEBI" id="CHEBI:30616"/>
        <dbReference type="ChEBI" id="CHEBI:33019"/>
        <dbReference type="ChEBI" id="CHEBI:57595"/>
        <dbReference type="ChEBI" id="CHEBI:78442"/>
        <dbReference type="ChEBI" id="CHEBI:78527"/>
        <dbReference type="ChEBI" id="CHEBI:456215"/>
        <dbReference type="EC" id="6.1.1.21"/>
    </reaction>
</comment>
<dbReference type="GO" id="GO:0003723">
    <property type="term" value="F:RNA binding"/>
    <property type="evidence" value="ECO:0007669"/>
    <property type="project" value="TreeGrafter"/>
</dbReference>
<keyword evidence="6" id="KW-0648">Protein biosynthesis</keyword>
<dbReference type="Gene3D" id="3.30.930.10">
    <property type="entry name" value="Bira Bifunctional Protein, Domain 2"/>
    <property type="match status" value="1"/>
</dbReference>
<reference evidence="11" key="2">
    <citation type="journal article" date="2020" name="Data Brief">
        <title>Transcriptome dataset of Babesia bovis life stages within vertebrate and invertebrate hosts.</title>
        <authorList>
            <person name="Ueti M.W."/>
            <person name="Johnson W.C."/>
            <person name="Kappmeyer L.S."/>
            <person name="Herndon D.R."/>
            <person name="Mousel M.R."/>
            <person name="Reif K.E."/>
            <person name="Taus N.S."/>
            <person name="Ifeonu O.O."/>
            <person name="Silva J.C."/>
            <person name="Suarez C.E."/>
            <person name="Brayton K.A."/>
        </authorList>
    </citation>
    <scope>NUCLEOTIDE SEQUENCE [LARGE SCALE GENOMIC DNA]</scope>
</reference>
<dbReference type="Pfam" id="PF13393">
    <property type="entry name" value="tRNA-synt_His"/>
    <property type="match status" value="1"/>
</dbReference>
<dbReference type="GO" id="GO:0006427">
    <property type="term" value="P:histidyl-tRNA aminoacylation"/>
    <property type="evidence" value="ECO:0007669"/>
    <property type="project" value="InterPro"/>
</dbReference>
<evidence type="ECO:0000256" key="6">
    <source>
        <dbReference type="ARBA" id="ARBA00022917"/>
    </source>
</evidence>
<keyword evidence="3 10" id="KW-0436">Ligase</keyword>
<organism evidence="10 11">
    <name type="scientific">Babesia bovis</name>
    <dbReference type="NCBI Taxonomy" id="5865"/>
    <lineage>
        <taxon>Eukaryota</taxon>
        <taxon>Sar</taxon>
        <taxon>Alveolata</taxon>
        <taxon>Apicomplexa</taxon>
        <taxon>Aconoidasida</taxon>
        <taxon>Piroplasmida</taxon>
        <taxon>Babesiidae</taxon>
        <taxon>Babesia</taxon>
    </lineage>
</organism>